<proteinExistence type="predicted"/>
<dbReference type="RefSeq" id="WP_087789030.1">
    <property type="nucleotide sequence ID" value="NZ_JAAGMB010000927.1"/>
</dbReference>
<keyword evidence="2" id="KW-1185">Reference proteome</keyword>
<sequence length="113" mass="11807">MDELVRRLSAEGQKTAVGGPSPSVEDFQRRVAEKGYVFIKFTDTAGGTDLGVRVDAAASDLSGADFARGVGSVHIEGTLTLNLMKVRCVTDIELTSLTGTGHLVPSEEAGAAR</sequence>
<comment type="caution">
    <text evidence="1">The sequence shown here is derived from an EMBL/GenBank/DDBJ whole genome shotgun (WGS) entry which is preliminary data.</text>
</comment>
<dbReference type="AlphaFoldDB" id="A0A6N9V153"/>
<protein>
    <submittedName>
        <fullName evidence="1">MbtH domain protein</fullName>
    </submittedName>
</protein>
<name>A0A6N9V153_9ACTN</name>
<evidence type="ECO:0000313" key="1">
    <source>
        <dbReference type="EMBL" id="NEB22323.1"/>
    </source>
</evidence>
<accession>A0A6N9V153</accession>
<dbReference type="Proteomes" id="UP000469545">
    <property type="component" value="Unassembled WGS sequence"/>
</dbReference>
<dbReference type="EMBL" id="JAAGMB010000927">
    <property type="protein sequence ID" value="NEB22323.1"/>
    <property type="molecule type" value="Genomic_DNA"/>
</dbReference>
<dbReference type="SUPFAM" id="SSF50723">
    <property type="entry name" value="Core binding factor beta, CBF"/>
    <property type="match status" value="1"/>
</dbReference>
<dbReference type="Gene3D" id="2.40.250.10">
    <property type="entry name" value="Core binding factor, beta subunit"/>
    <property type="match status" value="1"/>
</dbReference>
<evidence type="ECO:0000313" key="2">
    <source>
        <dbReference type="Proteomes" id="UP000469545"/>
    </source>
</evidence>
<reference evidence="1 2" key="1">
    <citation type="submission" date="2020-01" db="EMBL/GenBank/DDBJ databases">
        <title>Insect and environment-associated Actinomycetes.</title>
        <authorList>
            <person name="Currrie C."/>
            <person name="Chevrette M."/>
            <person name="Carlson C."/>
            <person name="Stubbendieck R."/>
            <person name="Wendt-Pienkowski E."/>
        </authorList>
    </citation>
    <scope>NUCLEOTIDE SEQUENCE [LARGE SCALE GENOMIC DNA]</scope>
    <source>
        <strain evidence="1 2">SID14172</strain>
    </source>
</reference>
<dbReference type="InterPro" id="IPR036552">
    <property type="entry name" value="CBF_bsu_sf"/>
</dbReference>
<gene>
    <name evidence="1" type="ORF">G3I46_38480</name>
</gene>
<organism evidence="1 2">
    <name type="scientific">Streptomyces coelicoflavus</name>
    <dbReference type="NCBI Taxonomy" id="285562"/>
    <lineage>
        <taxon>Bacteria</taxon>
        <taxon>Bacillati</taxon>
        <taxon>Actinomycetota</taxon>
        <taxon>Actinomycetes</taxon>
        <taxon>Kitasatosporales</taxon>
        <taxon>Streptomycetaceae</taxon>
        <taxon>Streptomyces</taxon>
    </lineage>
</organism>